<dbReference type="PROSITE" id="PS00134">
    <property type="entry name" value="TRYPSIN_HIS"/>
    <property type="match status" value="1"/>
</dbReference>
<evidence type="ECO:0000313" key="4">
    <source>
        <dbReference type="EMBL" id="KAJ4439926.1"/>
    </source>
</evidence>
<dbReference type="InterPro" id="IPR001314">
    <property type="entry name" value="Peptidase_S1A"/>
</dbReference>
<name>A0ABQ8T1K5_PERAM</name>
<dbReference type="InterPro" id="IPR001254">
    <property type="entry name" value="Trypsin_dom"/>
</dbReference>
<keyword evidence="5" id="KW-1185">Reference proteome</keyword>
<reference evidence="4 5" key="1">
    <citation type="journal article" date="2022" name="Allergy">
        <title>Genome assembly and annotation of Periplaneta americana reveal a comprehensive cockroach allergen profile.</title>
        <authorList>
            <person name="Wang L."/>
            <person name="Xiong Q."/>
            <person name="Saelim N."/>
            <person name="Wang L."/>
            <person name="Nong W."/>
            <person name="Wan A.T."/>
            <person name="Shi M."/>
            <person name="Liu X."/>
            <person name="Cao Q."/>
            <person name="Hui J.H.L."/>
            <person name="Sookrung N."/>
            <person name="Leung T.F."/>
            <person name="Tungtrongchitr A."/>
            <person name="Tsui S.K.W."/>
        </authorList>
    </citation>
    <scope>NUCLEOTIDE SEQUENCE [LARGE SCALE GENOMIC DNA]</scope>
    <source>
        <strain evidence="4">PWHHKU_190912</strain>
    </source>
</reference>
<dbReference type="InterPro" id="IPR009003">
    <property type="entry name" value="Peptidase_S1_PA"/>
</dbReference>
<dbReference type="PROSITE" id="PS00135">
    <property type="entry name" value="TRYPSIN_SER"/>
    <property type="match status" value="1"/>
</dbReference>
<evidence type="ECO:0000313" key="5">
    <source>
        <dbReference type="Proteomes" id="UP001148838"/>
    </source>
</evidence>
<dbReference type="EMBL" id="JAJSOF020000017">
    <property type="protein sequence ID" value="KAJ4439926.1"/>
    <property type="molecule type" value="Genomic_DNA"/>
</dbReference>
<dbReference type="InterPro" id="IPR043504">
    <property type="entry name" value="Peptidase_S1_PA_chymotrypsin"/>
</dbReference>
<keyword evidence="2" id="KW-0378">Hydrolase</keyword>
<dbReference type="InterPro" id="IPR036691">
    <property type="entry name" value="Endo/exonu/phosph_ase_sf"/>
</dbReference>
<keyword evidence="2" id="KW-0720">Serine protease</keyword>
<evidence type="ECO:0000256" key="1">
    <source>
        <dbReference type="ARBA" id="ARBA00023157"/>
    </source>
</evidence>
<dbReference type="PROSITE" id="PS50240">
    <property type="entry name" value="TRYPSIN_DOM"/>
    <property type="match status" value="1"/>
</dbReference>
<sequence length="771" mass="89012">MSVPLHMCVDMVPLSYIYDAVHESRPLEGTQDVELKLRGFDPTSGFCGSSSSSQGAIVGGVESRQHEFPWLVAIFNGGSFDCGGTLITKKHVLTAAHCIDGRKVEDTKIQLGEHNLDNPVGEEINVVKMTSHEKYDNKHYYNDIGIIELETAVDFTKKIRPACIPENRKKNYDGIMATVAGWGKTSEFSPDPSNNVLLKVDVKIMSRVNCLKTSYTEKDIYETMMCAGYPQGKKDACTGDSGGPLHIQDGDGEYEVIGVVSWGEGCARANNPGVYTKIADYLDWIESNIGRECLCPKQPTKKRNNGKWVEVIRKERESSEKKQEADDAIAANKDVHDRADRWCDIIVINAHAPTEEKDDYIKDSFYEELEHTFDQFPRYHMKILLGDFNAKVGREDIFRPTIGKESLHAISSDNGVRLVYFATSENLIVKSTTFPHKDIHKYTWTSPDGLTHNQIDHILIDKRRHTSIVDIRTFRGADCNSDHYLVIGELRERLSVAKRVEQQVNITKFNILKLKDEEAKQNYQVEISNRFATLESSDEVEKELDVNSVWENIRDSIKIAAEQSIGYYETKKKKPWFDEDCCMVVERRKQAKLKFLQDPVEEKRDNYFNERREASRTLKNLKVRIYKTVILPVLLYGCETWTLTLREEHRLRVFENKVLRKIFGAKRDEVTGEWRKLHNTELHALYSSPDIIRNLKSRRLRWAGHVARMGEPRNAYRVLVGRPEGKRPLGRPRRRWEDNIKMDLREVGYDDRDWLNLAQDRDRWRAYVRRQ</sequence>
<dbReference type="Gene3D" id="3.60.10.10">
    <property type="entry name" value="Endonuclease/exonuclease/phosphatase"/>
    <property type="match status" value="1"/>
</dbReference>
<dbReference type="InterPro" id="IPR033116">
    <property type="entry name" value="TRYPSIN_SER"/>
</dbReference>
<keyword evidence="2" id="KW-0645">Protease</keyword>
<evidence type="ECO:0000256" key="2">
    <source>
        <dbReference type="RuleBase" id="RU363034"/>
    </source>
</evidence>
<dbReference type="PANTHER" id="PTHR24252">
    <property type="entry name" value="ACROSIN-RELATED"/>
    <property type="match status" value="1"/>
</dbReference>
<keyword evidence="1" id="KW-1015">Disulfide bond</keyword>
<evidence type="ECO:0000259" key="3">
    <source>
        <dbReference type="PROSITE" id="PS50240"/>
    </source>
</evidence>
<dbReference type="SMART" id="SM00020">
    <property type="entry name" value="Tryp_SPc"/>
    <property type="match status" value="1"/>
</dbReference>
<dbReference type="SUPFAM" id="SSF56219">
    <property type="entry name" value="DNase I-like"/>
    <property type="match status" value="1"/>
</dbReference>
<dbReference type="CDD" id="cd00190">
    <property type="entry name" value="Tryp_SPc"/>
    <property type="match status" value="1"/>
</dbReference>
<proteinExistence type="predicted"/>
<protein>
    <recommendedName>
        <fullName evidence="3">Peptidase S1 domain-containing protein</fullName>
    </recommendedName>
</protein>
<dbReference type="InterPro" id="IPR018114">
    <property type="entry name" value="TRYPSIN_HIS"/>
</dbReference>
<accession>A0ABQ8T1K5</accession>
<comment type="caution">
    <text evidence="4">The sequence shown here is derived from an EMBL/GenBank/DDBJ whole genome shotgun (WGS) entry which is preliminary data.</text>
</comment>
<dbReference type="Proteomes" id="UP001148838">
    <property type="component" value="Unassembled WGS sequence"/>
</dbReference>
<dbReference type="PANTHER" id="PTHR24252:SF7">
    <property type="entry name" value="HYALIN"/>
    <property type="match status" value="1"/>
</dbReference>
<gene>
    <name evidence="4" type="ORF">ANN_08057</name>
</gene>
<dbReference type="Pfam" id="PF00089">
    <property type="entry name" value="Trypsin"/>
    <property type="match status" value="1"/>
</dbReference>
<dbReference type="SUPFAM" id="SSF50494">
    <property type="entry name" value="Trypsin-like serine proteases"/>
    <property type="match status" value="1"/>
</dbReference>
<dbReference type="PRINTS" id="PR00722">
    <property type="entry name" value="CHYMOTRYPSIN"/>
</dbReference>
<organism evidence="4 5">
    <name type="scientific">Periplaneta americana</name>
    <name type="common">American cockroach</name>
    <name type="synonym">Blatta americana</name>
    <dbReference type="NCBI Taxonomy" id="6978"/>
    <lineage>
        <taxon>Eukaryota</taxon>
        <taxon>Metazoa</taxon>
        <taxon>Ecdysozoa</taxon>
        <taxon>Arthropoda</taxon>
        <taxon>Hexapoda</taxon>
        <taxon>Insecta</taxon>
        <taxon>Pterygota</taxon>
        <taxon>Neoptera</taxon>
        <taxon>Polyneoptera</taxon>
        <taxon>Dictyoptera</taxon>
        <taxon>Blattodea</taxon>
        <taxon>Blattoidea</taxon>
        <taxon>Blattidae</taxon>
        <taxon>Blattinae</taxon>
        <taxon>Periplaneta</taxon>
    </lineage>
</organism>
<feature type="domain" description="Peptidase S1" evidence="3">
    <location>
        <begin position="57"/>
        <end position="290"/>
    </location>
</feature>
<dbReference type="Gene3D" id="2.40.10.10">
    <property type="entry name" value="Trypsin-like serine proteases"/>
    <property type="match status" value="1"/>
</dbReference>